<evidence type="ECO:0000313" key="2">
    <source>
        <dbReference type="EMBL" id="CAI6371109.1"/>
    </source>
</evidence>
<evidence type="ECO:0000313" key="3">
    <source>
        <dbReference type="Proteomes" id="UP001160148"/>
    </source>
</evidence>
<feature type="compositionally biased region" description="Basic residues" evidence="1">
    <location>
        <begin position="74"/>
        <end position="84"/>
    </location>
</feature>
<dbReference type="EMBL" id="CARXXK010000760">
    <property type="protein sequence ID" value="CAI6371109.1"/>
    <property type="molecule type" value="Genomic_DNA"/>
</dbReference>
<name>A0AAV0XTY5_9HEMI</name>
<protein>
    <submittedName>
        <fullName evidence="2">Uncharacterized protein</fullName>
    </submittedName>
</protein>
<proteinExistence type="predicted"/>
<feature type="compositionally biased region" description="Basic and acidic residues" evidence="1">
    <location>
        <begin position="126"/>
        <end position="137"/>
    </location>
</feature>
<dbReference type="Proteomes" id="UP001160148">
    <property type="component" value="Unassembled WGS sequence"/>
</dbReference>
<reference evidence="2 3" key="1">
    <citation type="submission" date="2023-01" db="EMBL/GenBank/DDBJ databases">
        <authorList>
            <person name="Whitehead M."/>
        </authorList>
    </citation>
    <scope>NUCLEOTIDE SEQUENCE [LARGE SCALE GENOMIC DNA]</scope>
</reference>
<keyword evidence="3" id="KW-1185">Reference proteome</keyword>
<feature type="compositionally biased region" description="Basic and acidic residues" evidence="1">
    <location>
        <begin position="88"/>
        <end position="101"/>
    </location>
</feature>
<feature type="compositionally biased region" description="Basic and acidic residues" evidence="1">
    <location>
        <begin position="1"/>
        <end position="10"/>
    </location>
</feature>
<feature type="region of interest" description="Disordered" evidence="1">
    <location>
        <begin position="1"/>
        <end position="146"/>
    </location>
</feature>
<accession>A0AAV0XTY5</accession>
<sequence length="146" mass="15972">MSLNQDKVHTPTDCGLEGGDSDFEASPLDEFMRTRTELSGPSTECHPGWNAAPASAEDTVSPPVTDDGSGRLTYWKRKRRRKAGTTRTPDEIGRREVRTAEYETSLGAQAHNETSSRQGTAVSHGRTADTDSCRLEITDDESQTTI</sequence>
<dbReference type="AlphaFoldDB" id="A0AAV0XTY5"/>
<comment type="caution">
    <text evidence="2">The sequence shown here is derived from an EMBL/GenBank/DDBJ whole genome shotgun (WGS) entry which is preliminary data.</text>
</comment>
<organism evidence="2 3">
    <name type="scientific">Macrosiphum euphorbiae</name>
    <name type="common">potato aphid</name>
    <dbReference type="NCBI Taxonomy" id="13131"/>
    <lineage>
        <taxon>Eukaryota</taxon>
        <taxon>Metazoa</taxon>
        <taxon>Ecdysozoa</taxon>
        <taxon>Arthropoda</taxon>
        <taxon>Hexapoda</taxon>
        <taxon>Insecta</taxon>
        <taxon>Pterygota</taxon>
        <taxon>Neoptera</taxon>
        <taxon>Paraneoptera</taxon>
        <taxon>Hemiptera</taxon>
        <taxon>Sternorrhyncha</taxon>
        <taxon>Aphidomorpha</taxon>
        <taxon>Aphidoidea</taxon>
        <taxon>Aphididae</taxon>
        <taxon>Macrosiphini</taxon>
        <taxon>Macrosiphum</taxon>
    </lineage>
</organism>
<feature type="compositionally biased region" description="Polar residues" evidence="1">
    <location>
        <begin position="111"/>
        <end position="121"/>
    </location>
</feature>
<evidence type="ECO:0000256" key="1">
    <source>
        <dbReference type="SAM" id="MobiDB-lite"/>
    </source>
</evidence>
<gene>
    <name evidence="2" type="ORF">MEUPH1_LOCUS25153</name>
</gene>